<accession>A0A918FCI6</accession>
<evidence type="ECO:0000256" key="6">
    <source>
        <dbReference type="ARBA" id="ARBA00023136"/>
    </source>
</evidence>
<evidence type="ECO:0000313" key="10">
    <source>
        <dbReference type="EMBL" id="GGR27143.1"/>
    </source>
</evidence>
<feature type="domain" description="Cation efflux protein cytoplasmic" evidence="9">
    <location>
        <begin position="225"/>
        <end position="296"/>
    </location>
</feature>
<feature type="transmembrane region" description="Helical" evidence="7">
    <location>
        <begin position="190"/>
        <end position="212"/>
    </location>
</feature>
<keyword evidence="6 7" id="KW-0472">Membrane</keyword>
<evidence type="ECO:0000256" key="3">
    <source>
        <dbReference type="ARBA" id="ARBA00022448"/>
    </source>
</evidence>
<proteinExistence type="inferred from homology"/>
<gene>
    <name evidence="10" type="ORF">GCM10008957_43120</name>
</gene>
<organism evidence="10 11">
    <name type="scientific">Deinococcus ruber</name>
    <dbReference type="NCBI Taxonomy" id="1848197"/>
    <lineage>
        <taxon>Bacteria</taxon>
        <taxon>Thermotogati</taxon>
        <taxon>Deinococcota</taxon>
        <taxon>Deinococci</taxon>
        <taxon>Deinococcales</taxon>
        <taxon>Deinococcaceae</taxon>
        <taxon>Deinococcus</taxon>
    </lineage>
</organism>
<dbReference type="PANTHER" id="PTHR43840">
    <property type="entry name" value="MITOCHONDRIAL METAL TRANSPORTER 1-RELATED"/>
    <property type="match status" value="1"/>
</dbReference>
<reference evidence="10" key="1">
    <citation type="journal article" date="2014" name="Int. J. Syst. Evol. Microbiol.">
        <title>Complete genome sequence of Corynebacterium casei LMG S-19264T (=DSM 44701T), isolated from a smear-ripened cheese.</title>
        <authorList>
            <consortium name="US DOE Joint Genome Institute (JGI-PGF)"/>
            <person name="Walter F."/>
            <person name="Albersmeier A."/>
            <person name="Kalinowski J."/>
            <person name="Ruckert C."/>
        </authorList>
    </citation>
    <scope>NUCLEOTIDE SEQUENCE</scope>
    <source>
        <strain evidence="10">JCM 31311</strain>
    </source>
</reference>
<dbReference type="InterPro" id="IPR050291">
    <property type="entry name" value="CDF_Transporter"/>
</dbReference>
<evidence type="ECO:0000313" key="11">
    <source>
        <dbReference type="Proteomes" id="UP000603865"/>
    </source>
</evidence>
<feature type="transmembrane region" description="Helical" evidence="7">
    <location>
        <begin position="42"/>
        <end position="59"/>
    </location>
</feature>
<evidence type="ECO:0000256" key="5">
    <source>
        <dbReference type="ARBA" id="ARBA00022989"/>
    </source>
</evidence>
<dbReference type="NCBIfam" id="TIGR01297">
    <property type="entry name" value="CDF"/>
    <property type="match status" value="1"/>
</dbReference>
<dbReference type="Proteomes" id="UP000603865">
    <property type="component" value="Unassembled WGS sequence"/>
</dbReference>
<dbReference type="SUPFAM" id="SSF160240">
    <property type="entry name" value="Cation efflux protein cytoplasmic domain-like"/>
    <property type="match status" value="2"/>
</dbReference>
<dbReference type="SUPFAM" id="SSF161111">
    <property type="entry name" value="Cation efflux protein transmembrane domain-like"/>
    <property type="match status" value="1"/>
</dbReference>
<dbReference type="Gene3D" id="1.20.1510.10">
    <property type="entry name" value="Cation efflux protein transmembrane domain"/>
    <property type="match status" value="1"/>
</dbReference>
<feature type="transmembrane region" description="Helical" evidence="7">
    <location>
        <begin position="162"/>
        <end position="184"/>
    </location>
</feature>
<dbReference type="GO" id="GO:0008324">
    <property type="term" value="F:monoatomic cation transmembrane transporter activity"/>
    <property type="evidence" value="ECO:0007669"/>
    <property type="project" value="InterPro"/>
</dbReference>
<dbReference type="InterPro" id="IPR027470">
    <property type="entry name" value="Cation_efflux_CTD"/>
</dbReference>
<evidence type="ECO:0000256" key="2">
    <source>
        <dbReference type="ARBA" id="ARBA00008114"/>
    </source>
</evidence>
<comment type="caution">
    <text evidence="10">The sequence shown here is derived from an EMBL/GenBank/DDBJ whole genome shotgun (WGS) entry which is preliminary data.</text>
</comment>
<dbReference type="EMBL" id="BMQL01000040">
    <property type="protein sequence ID" value="GGR27143.1"/>
    <property type="molecule type" value="Genomic_DNA"/>
</dbReference>
<comment type="similarity">
    <text evidence="2">Belongs to the cation diffusion facilitator (CDF) transporter (TC 2.A.4) family.</text>
</comment>
<evidence type="ECO:0000259" key="9">
    <source>
        <dbReference type="Pfam" id="PF16916"/>
    </source>
</evidence>
<sequence length="472" mass="50767">MTRLPPSKTQAALLSIASGVGLTTAKLIVGLATGSLSILSEALHSLLDLVAAIITFFVVRLSSQPADANHPYGHARAEQLGALAETVLLSVTATLILNEAYRRLFIHPELPEISVWSFVVMGGSIVVDLVRVRALRAAARAHKSAALEADAANFANDLLSSVLVLIALTIIVFAPSLPFIPAAFTARVDAVAAAIVALLAFRVALMLAFRAVNNLMDAVPKELSLQLQTLVQQVPGVLPGTARVRSRLVGELPYIDVTVKADHASSLAEAHTITRTIEDAVKAQHPEADVVVDVRPGRSDFEEHTRAVRAVAARLGFDIHHVDVLLIAGGLQVDVDLELSPALTLAQAHRQSERLEAEMVRMLPEARRVAVHLEPRHERARPAVRHQETAQAVRDVLREALPDDRIAAVEAALTEEGTVVSVGVLFPPDIALAAVHAEMSRLERQIRLQVPGVDQVRIDPEPILAVLPPRPR</sequence>
<keyword evidence="4 7" id="KW-0812">Transmembrane</keyword>
<feature type="transmembrane region" description="Helical" evidence="7">
    <location>
        <begin position="80"/>
        <end position="101"/>
    </location>
</feature>
<dbReference type="Pfam" id="PF01545">
    <property type="entry name" value="Cation_efflux"/>
    <property type="match status" value="1"/>
</dbReference>
<dbReference type="GO" id="GO:0016020">
    <property type="term" value="C:membrane"/>
    <property type="evidence" value="ECO:0007669"/>
    <property type="project" value="UniProtKB-SubCell"/>
</dbReference>
<dbReference type="InterPro" id="IPR002524">
    <property type="entry name" value="Cation_efflux"/>
</dbReference>
<feature type="domain" description="Cation efflux protein transmembrane" evidence="8">
    <location>
        <begin position="13"/>
        <end position="216"/>
    </location>
</feature>
<evidence type="ECO:0000256" key="1">
    <source>
        <dbReference type="ARBA" id="ARBA00004141"/>
    </source>
</evidence>
<dbReference type="RefSeq" id="WP_189092580.1">
    <property type="nucleotide sequence ID" value="NZ_BMQL01000040.1"/>
</dbReference>
<feature type="transmembrane region" description="Helical" evidence="7">
    <location>
        <begin position="113"/>
        <end position="130"/>
    </location>
</feature>
<evidence type="ECO:0000259" key="8">
    <source>
        <dbReference type="Pfam" id="PF01545"/>
    </source>
</evidence>
<name>A0A918FCI6_9DEIO</name>
<dbReference type="PANTHER" id="PTHR43840:SF15">
    <property type="entry name" value="MITOCHONDRIAL METAL TRANSPORTER 1-RELATED"/>
    <property type="match status" value="1"/>
</dbReference>
<dbReference type="Gene3D" id="3.30.70.1350">
    <property type="entry name" value="Cation efflux protein, cytoplasmic domain"/>
    <property type="match status" value="2"/>
</dbReference>
<comment type="subcellular location">
    <subcellularLocation>
        <location evidence="1">Membrane</location>
        <topology evidence="1">Multi-pass membrane protein</topology>
    </subcellularLocation>
</comment>
<feature type="domain" description="Cation efflux protein cytoplasmic" evidence="9">
    <location>
        <begin position="318"/>
        <end position="375"/>
    </location>
</feature>
<protein>
    <submittedName>
        <fullName evidence="10">Cation transporter</fullName>
    </submittedName>
</protein>
<evidence type="ECO:0000256" key="7">
    <source>
        <dbReference type="SAM" id="Phobius"/>
    </source>
</evidence>
<dbReference type="InterPro" id="IPR027469">
    <property type="entry name" value="Cation_efflux_TMD_sf"/>
</dbReference>
<keyword evidence="5 7" id="KW-1133">Transmembrane helix</keyword>
<reference evidence="10" key="2">
    <citation type="submission" date="2020-09" db="EMBL/GenBank/DDBJ databases">
        <authorList>
            <person name="Sun Q."/>
            <person name="Ohkuma M."/>
        </authorList>
    </citation>
    <scope>NUCLEOTIDE SEQUENCE</scope>
    <source>
        <strain evidence="10">JCM 31311</strain>
    </source>
</reference>
<dbReference type="InterPro" id="IPR058533">
    <property type="entry name" value="Cation_efflux_TM"/>
</dbReference>
<keyword evidence="11" id="KW-1185">Reference proteome</keyword>
<dbReference type="Pfam" id="PF16916">
    <property type="entry name" value="ZT_dimer"/>
    <property type="match status" value="2"/>
</dbReference>
<feature type="transmembrane region" description="Helical" evidence="7">
    <location>
        <begin position="12"/>
        <end position="36"/>
    </location>
</feature>
<keyword evidence="3" id="KW-0813">Transport</keyword>
<dbReference type="InterPro" id="IPR036837">
    <property type="entry name" value="Cation_efflux_CTD_sf"/>
</dbReference>
<dbReference type="AlphaFoldDB" id="A0A918FCI6"/>
<evidence type="ECO:0000256" key="4">
    <source>
        <dbReference type="ARBA" id="ARBA00022692"/>
    </source>
</evidence>